<feature type="signal peptide" evidence="3">
    <location>
        <begin position="1"/>
        <end position="28"/>
    </location>
</feature>
<feature type="compositionally biased region" description="Polar residues" evidence="1">
    <location>
        <begin position="1114"/>
        <end position="1130"/>
    </location>
</feature>
<evidence type="ECO:0000313" key="4">
    <source>
        <dbReference type="EMBL" id="PON61303.1"/>
    </source>
</evidence>
<dbReference type="EMBL" id="JXTB01000122">
    <property type="protein sequence ID" value="PON61303.1"/>
    <property type="molecule type" value="Genomic_DNA"/>
</dbReference>
<evidence type="ECO:0000256" key="1">
    <source>
        <dbReference type="SAM" id="MobiDB-lite"/>
    </source>
</evidence>
<accession>A0A2P5CJS1</accession>
<feature type="region of interest" description="Disordered" evidence="1">
    <location>
        <begin position="1016"/>
        <end position="1035"/>
    </location>
</feature>
<dbReference type="OrthoDB" id="1936312at2759"/>
<dbReference type="PANTHER" id="PTHR34677:SF3">
    <property type="entry name" value="BACTERIAL IG-LIKE DOMAIN-CONTAINING PROTEIN"/>
    <property type="match status" value="1"/>
</dbReference>
<dbReference type="PANTHER" id="PTHR34677">
    <property type="match status" value="1"/>
</dbReference>
<dbReference type="STRING" id="3476.A0A2P5CJS1"/>
<feature type="transmembrane region" description="Helical" evidence="2">
    <location>
        <begin position="731"/>
        <end position="754"/>
    </location>
</feature>
<evidence type="ECO:0000256" key="3">
    <source>
        <dbReference type="SAM" id="SignalP"/>
    </source>
</evidence>
<keyword evidence="3" id="KW-0732">Signal</keyword>
<gene>
    <name evidence="4" type="ORF">PanWU01x14_146800</name>
</gene>
<feature type="transmembrane region" description="Helical" evidence="2">
    <location>
        <begin position="896"/>
        <end position="916"/>
    </location>
</feature>
<evidence type="ECO:0000256" key="2">
    <source>
        <dbReference type="SAM" id="Phobius"/>
    </source>
</evidence>
<dbReference type="Proteomes" id="UP000237105">
    <property type="component" value="Unassembled WGS sequence"/>
</dbReference>
<feature type="transmembrane region" description="Helical" evidence="2">
    <location>
        <begin position="952"/>
        <end position="969"/>
    </location>
</feature>
<keyword evidence="5" id="KW-1185">Reference proteome</keyword>
<protein>
    <submittedName>
        <fullName evidence="4">Transmembrane protein</fullName>
    </submittedName>
</protein>
<feature type="transmembrane region" description="Helical" evidence="2">
    <location>
        <begin position="661"/>
        <end position="681"/>
    </location>
</feature>
<keyword evidence="2" id="KW-0472">Membrane</keyword>
<comment type="caution">
    <text evidence="4">The sequence shown here is derived from an EMBL/GenBank/DDBJ whole genome shotgun (WGS) entry which is preliminary data.</text>
</comment>
<sequence>MGSFKLLLLLLYTYAAVILLHVPNSVESTVLIRFGQTPPPRSRYSYAVFRYSFETLDGSSACLNTTCSIHCQLDGQALSPCPAKVQVLKNLAVNRDHKFLLNVTTWNGETNSSAYSWFIDTIPPTATISTKQNYTNAKRIAIDVKFSEPCIGRGGFKCVNSSDCDVIIKGPAHINPTSLRIINPATHYKLDVVFPMKSTVGRVVIGIADNICTDQAGNNFTRTNGSSIIIHFDRGPLLVDFWTAVPSYELVINGVPRTVLATNKIEDLKIFLAFNIPVGNTTEQILNALRVNRGSLVHINGTNQGNRRFAFELNVTARTEIITVELQSHLIIGRTGTPVSPAPSITFVYDLMEPGVRLSTNSPNVTKEPHINIIVEFTKPVFGFEVSMVNVTGGIITGLKELSKALYSMNVLAAAHNIVSVSIPAGKVNDISGNLNLESNKLEVKHYSIPPLSIALHSFVTAGILATSFATAVLSLSFANLGAIDTLASGSANIVAIDPSKNLHGMVGHLQVFVLSDWLSVNQPIEYSETAKGLRWLIPHQKLPWKKDSASVWPNHIYLAEEELATKLSNIPEGWPLNKKTSDAIDSCLTNISCARLKDIEPKPGWLYGQHNVSNKKAPYGLALDSKEYFIYFLRGEPLSARDVVKKMENYKGWQDLEMNLFWLGMGGGSLVIAHVLLLLFLKWRTRTPIHGILSVPRFELFLLILMLPCISQSSAFVIRGGTNGGIITGALLLAIPAAFILSIILFLIIAVFSGSLVQYKEIKHVASTEPWYAKLWLFCTTKTIKGKWFYREGLPSSFVSRFGILFENLKGPPLFVFVDQNDSNTTHKWGGSGQDGTGRIRAVSSDDSNEENEIPLPRRLLGCARSSYLVIDILRRVSLGIIAGAYSSKKLSQSIFALTVTLVQFMYLFILKPFISKGVQLVESVSLLCEIGLFGISISMTSRNPMEAQKLGYVMLTLLFITFVTQIIHEWYTLLSSLLRLSHPQKNSLKLGLKFAAKGLVLPFLSRKHRSGVTPSSKTGLLHGLPLSPETELRRRDRKPPFIDPIVSMTATVVPALSPGSPIPGVTQRIDSMTVERNVSWQITGEGKQPKGLELESKSEMKKLRALARASFSGDSNVKEASTSYTYRE</sequence>
<evidence type="ECO:0000313" key="5">
    <source>
        <dbReference type="Proteomes" id="UP000237105"/>
    </source>
</evidence>
<feature type="chain" id="PRO_5015162114" evidence="3">
    <location>
        <begin position="29"/>
        <end position="1130"/>
    </location>
</feature>
<feature type="region of interest" description="Disordered" evidence="1">
    <location>
        <begin position="1110"/>
        <end position="1130"/>
    </location>
</feature>
<keyword evidence="2" id="KW-1133">Transmembrane helix</keyword>
<feature type="transmembrane region" description="Helical" evidence="2">
    <location>
        <begin position="701"/>
        <end position="719"/>
    </location>
</feature>
<proteinExistence type="predicted"/>
<organism evidence="4 5">
    <name type="scientific">Parasponia andersonii</name>
    <name type="common">Sponia andersonii</name>
    <dbReference type="NCBI Taxonomy" id="3476"/>
    <lineage>
        <taxon>Eukaryota</taxon>
        <taxon>Viridiplantae</taxon>
        <taxon>Streptophyta</taxon>
        <taxon>Embryophyta</taxon>
        <taxon>Tracheophyta</taxon>
        <taxon>Spermatophyta</taxon>
        <taxon>Magnoliopsida</taxon>
        <taxon>eudicotyledons</taxon>
        <taxon>Gunneridae</taxon>
        <taxon>Pentapetalae</taxon>
        <taxon>rosids</taxon>
        <taxon>fabids</taxon>
        <taxon>Rosales</taxon>
        <taxon>Cannabaceae</taxon>
        <taxon>Parasponia</taxon>
    </lineage>
</organism>
<reference evidence="5" key="1">
    <citation type="submission" date="2016-06" db="EMBL/GenBank/DDBJ databases">
        <title>Parallel loss of symbiosis genes in relatives of nitrogen-fixing non-legume Parasponia.</title>
        <authorList>
            <person name="Van Velzen R."/>
            <person name="Holmer R."/>
            <person name="Bu F."/>
            <person name="Rutten L."/>
            <person name="Van Zeijl A."/>
            <person name="Liu W."/>
            <person name="Santuari L."/>
            <person name="Cao Q."/>
            <person name="Sharma T."/>
            <person name="Shen D."/>
            <person name="Roswanjaya Y."/>
            <person name="Wardhani T."/>
            <person name="Kalhor M.S."/>
            <person name="Jansen J."/>
            <person name="Van den Hoogen J."/>
            <person name="Gungor B."/>
            <person name="Hartog M."/>
            <person name="Hontelez J."/>
            <person name="Verver J."/>
            <person name="Yang W.-C."/>
            <person name="Schijlen E."/>
            <person name="Repin R."/>
            <person name="Schilthuizen M."/>
            <person name="Schranz E."/>
            <person name="Heidstra R."/>
            <person name="Miyata K."/>
            <person name="Fedorova E."/>
            <person name="Kohlen W."/>
            <person name="Bisseling T."/>
            <person name="Smit S."/>
            <person name="Geurts R."/>
        </authorList>
    </citation>
    <scope>NUCLEOTIDE SEQUENCE [LARGE SCALE GENOMIC DNA]</scope>
    <source>
        <strain evidence="5">cv. WU1-14</strain>
    </source>
</reference>
<keyword evidence="2 4" id="KW-0812">Transmembrane</keyword>
<dbReference type="AlphaFoldDB" id="A0A2P5CJS1"/>
<name>A0A2P5CJS1_PARAD</name>
<feature type="transmembrane region" description="Helical" evidence="2">
    <location>
        <begin position="922"/>
        <end position="940"/>
    </location>
</feature>